<name>A0A6C0B451_9ZZZZ</name>
<dbReference type="EMBL" id="MN739063">
    <property type="protein sequence ID" value="QHS86836.1"/>
    <property type="molecule type" value="Genomic_DNA"/>
</dbReference>
<reference evidence="1" key="1">
    <citation type="journal article" date="2020" name="Nature">
        <title>Giant virus diversity and host interactions through global metagenomics.</title>
        <authorList>
            <person name="Schulz F."/>
            <person name="Roux S."/>
            <person name="Paez-Espino D."/>
            <person name="Jungbluth S."/>
            <person name="Walsh D.A."/>
            <person name="Denef V.J."/>
            <person name="McMahon K.D."/>
            <person name="Konstantinidis K.T."/>
            <person name="Eloe-Fadrosh E.A."/>
            <person name="Kyrpides N.C."/>
            <person name="Woyke T."/>
        </authorList>
    </citation>
    <scope>NUCLEOTIDE SEQUENCE</scope>
    <source>
        <strain evidence="1">GVMAG-M-3300009422-16</strain>
    </source>
</reference>
<proteinExistence type="predicted"/>
<organism evidence="1">
    <name type="scientific">viral metagenome</name>
    <dbReference type="NCBI Taxonomy" id="1070528"/>
    <lineage>
        <taxon>unclassified sequences</taxon>
        <taxon>metagenomes</taxon>
        <taxon>organismal metagenomes</taxon>
    </lineage>
</organism>
<accession>A0A6C0B451</accession>
<dbReference type="AlphaFoldDB" id="A0A6C0B451"/>
<sequence length="326" mass="38441">MNVFDWKNMILGDLKLKSSYTTSKSRVTLSPIKYQKDNYLCQTPPALLLNKLPTGNITGKKFYKISLFFEYYKCNKKSKEFIEKIKKVENFIVEKYDKVLENKSFTPSIKFSKSNEDAFFNVNIQIFNNKLVLPVFNYKKEQKSHGYILPRSRTLNIVYLKDMWRVNKRVGFNWILLQTKVYLPFLYINKCLIVDEPENQCANKLPGKNNEPNIFEKYIRMQKFGVPEVAIKIELEKNNLSFDDFMNYNPQKNTNKVSLIKKPMINISMLQGVKLKNSKRKRKKISKPKKGMLVNMDTKNYRPPTKELLADLIKNLRKQSPEMPLL</sequence>
<evidence type="ECO:0000313" key="1">
    <source>
        <dbReference type="EMBL" id="QHS86836.1"/>
    </source>
</evidence>
<protein>
    <submittedName>
        <fullName evidence="1">Uncharacterized protein</fullName>
    </submittedName>
</protein>